<proteinExistence type="predicted"/>
<evidence type="ECO:0000313" key="3">
    <source>
        <dbReference type="Proteomes" id="UP001152622"/>
    </source>
</evidence>
<organism evidence="2 3">
    <name type="scientific">Synaphobranchus kaupii</name>
    <name type="common">Kaup's arrowtooth eel</name>
    <dbReference type="NCBI Taxonomy" id="118154"/>
    <lineage>
        <taxon>Eukaryota</taxon>
        <taxon>Metazoa</taxon>
        <taxon>Chordata</taxon>
        <taxon>Craniata</taxon>
        <taxon>Vertebrata</taxon>
        <taxon>Euteleostomi</taxon>
        <taxon>Actinopterygii</taxon>
        <taxon>Neopterygii</taxon>
        <taxon>Teleostei</taxon>
        <taxon>Anguilliformes</taxon>
        <taxon>Synaphobranchidae</taxon>
        <taxon>Synaphobranchus</taxon>
    </lineage>
</organism>
<protein>
    <submittedName>
        <fullName evidence="2">Uncharacterized protein</fullName>
    </submittedName>
</protein>
<accession>A0A9Q1EUW1</accession>
<dbReference type="EMBL" id="JAINUF010000012">
    <property type="protein sequence ID" value="KAJ8345425.1"/>
    <property type="molecule type" value="Genomic_DNA"/>
</dbReference>
<evidence type="ECO:0000256" key="1">
    <source>
        <dbReference type="SAM" id="MobiDB-lite"/>
    </source>
</evidence>
<evidence type="ECO:0000313" key="2">
    <source>
        <dbReference type="EMBL" id="KAJ8345425.1"/>
    </source>
</evidence>
<gene>
    <name evidence="2" type="ORF">SKAU_G00296180</name>
</gene>
<comment type="caution">
    <text evidence="2">The sequence shown here is derived from an EMBL/GenBank/DDBJ whole genome shotgun (WGS) entry which is preliminary data.</text>
</comment>
<sequence>MAEGPAQMKAGRHRGASVRPRHRGANVAPLSRGASGRTMAVKVTEGRHGAAFICDHGPHASVRWFGGVSLRDGRSSGEQWCGR</sequence>
<reference evidence="2" key="1">
    <citation type="journal article" date="2023" name="Science">
        <title>Genome structures resolve the early diversification of teleost fishes.</title>
        <authorList>
            <person name="Parey E."/>
            <person name="Louis A."/>
            <person name="Montfort J."/>
            <person name="Bouchez O."/>
            <person name="Roques C."/>
            <person name="Iampietro C."/>
            <person name="Lluch J."/>
            <person name="Castinel A."/>
            <person name="Donnadieu C."/>
            <person name="Desvignes T."/>
            <person name="Floi Bucao C."/>
            <person name="Jouanno E."/>
            <person name="Wen M."/>
            <person name="Mejri S."/>
            <person name="Dirks R."/>
            <person name="Jansen H."/>
            <person name="Henkel C."/>
            <person name="Chen W.J."/>
            <person name="Zahm M."/>
            <person name="Cabau C."/>
            <person name="Klopp C."/>
            <person name="Thompson A.W."/>
            <person name="Robinson-Rechavi M."/>
            <person name="Braasch I."/>
            <person name="Lecointre G."/>
            <person name="Bobe J."/>
            <person name="Postlethwait J.H."/>
            <person name="Berthelot C."/>
            <person name="Roest Crollius H."/>
            <person name="Guiguen Y."/>
        </authorList>
    </citation>
    <scope>NUCLEOTIDE SEQUENCE</scope>
    <source>
        <strain evidence="2">WJC10195</strain>
    </source>
</reference>
<dbReference type="AlphaFoldDB" id="A0A9Q1EUW1"/>
<feature type="compositionally biased region" description="Basic residues" evidence="1">
    <location>
        <begin position="10"/>
        <end position="24"/>
    </location>
</feature>
<keyword evidence="3" id="KW-1185">Reference proteome</keyword>
<name>A0A9Q1EUW1_SYNKA</name>
<dbReference type="Proteomes" id="UP001152622">
    <property type="component" value="Chromosome 12"/>
</dbReference>
<feature type="region of interest" description="Disordered" evidence="1">
    <location>
        <begin position="1"/>
        <end position="37"/>
    </location>
</feature>